<dbReference type="AlphaFoldDB" id="A0A9X0CVC0"/>
<keyword evidence="9" id="KW-0807">Transducer</keyword>
<dbReference type="SUPFAM" id="SSF81321">
    <property type="entry name" value="Family A G protein-coupled receptor-like"/>
    <property type="match status" value="1"/>
</dbReference>
<feature type="transmembrane region" description="Helical" evidence="10">
    <location>
        <begin position="184"/>
        <end position="206"/>
    </location>
</feature>
<feature type="transmembrane region" description="Helical" evidence="10">
    <location>
        <begin position="119"/>
        <end position="137"/>
    </location>
</feature>
<dbReference type="InterPro" id="IPR001671">
    <property type="entry name" value="Melcrt_ACTH_rcpt"/>
</dbReference>
<dbReference type="InterPro" id="IPR000276">
    <property type="entry name" value="GPCR_Rhodpsn"/>
</dbReference>
<keyword evidence="5" id="KW-0297">G-protein coupled receptor</keyword>
<dbReference type="Proteomes" id="UP001163046">
    <property type="component" value="Unassembled WGS sequence"/>
</dbReference>
<dbReference type="OrthoDB" id="5970330at2759"/>
<evidence type="ECO:0000256" key="4">
    <source>
        <dbReference type="ARBA" id="ARBA00022989"/>
    </source>
</evidence>
<feature type="domain" description="G-protein coupled receptors family 1 profile" evidence="11">
    <location>
        <begin position="56"/>
        <end position="286"/>
    </location>
</feature>
<dbReference type="InterPro" id="IPR017452">
    <property type="entry name" value="GPCR_Rhodpsn_7TM"/>
</dbReference>
<feature type="transmembrane region" description="Helical" evidence="10">
    <location>
        <begin position="267"/>
        <end position="287"/>
    </location>
</feature>
<reference evidence="12" key="1">
    <citation type="submission" date="2023-01" db="EMBL/GenBank/DDBJ databases">
        <title>Genome assembly of the deep-sea coral Lophelia pertusa.</title>
        <authorList>
            <person name="Herrera S."/>
            <person name="Cordes E."/>
        </authorList>
    </citation>
    <scope>NUCLEOTIDE SEQUENCE</scope>
    <source>
        <strain evidence="12">USNM1676648</strain>
        <tissue evidence="12">Polyp</tissue>
    </source>
</reference>
<dbReference type="GO" id="GO:0005886">
    <property type="term" value="C:plasma membrane"/>
    <property type="evidence" value="ECO:0007669"/>
    <property type="project" value="UniProtKB-SubCell"/>
</dbReference>
<evidence type="ECO:0000256" key="8">
    <source>
        <dbReference type="ARBA" id="ARBA00023180"/>
    </source>
</evidence>
<dbReference type="PROSITE" id="PS50262">
    <property type="entry name" value="G_PROTEIN_RECEP_F1_2"/>
    <property type="match status" value="1"/>
</dbReference>
<dbReference type="CDD" id="cd00637">
    <property type="entry name" value="7tm_classA_rhodopsin-like"/>
    <property type="match status" value="1"/>
</dbReference>
<keyword evidence="13" id="KW-1185">Reference proteome</keyword>
<keyword evidence="8" id="KW-0325">Glycoprotein</keyword>
<feature type="transmembrane region" description="Helical" evidence="10">
    <location>
        <begin position="234"/>
        <end position="255"/>
    </location>
</feature>
<evidence type="ECO:0000259" key="11">
    <source>
        <dbReference type="PROSITE" id="PS50262"/>
    </source>
</evidence>
<name>A0A9X0CVC0_9CNID</name>
<evidence type="ECO:0000256" key="5">
    <source>
        <dbReference type="ARBA" id="ARBA00023040"/>
    </source>
</evidence>
<feature type="transmembrane region" description="Helical" evidence="10">
    <location>
        <begin position="76"/>
        <end position="99"/>
    </location>
</feature>
<keyword evidence="4 10" id="KW-1133">Transmembrane helix</keyword>
<keyword evidence="7 12" id="KW-0675">Receptor</keyword>
<comment type="subcellular location">
    <subcellularLocation>
        <location evidence="1">Cell membrane</location>
        <topology evidence="1">Multi-pass membrane protein</topology>
    </subcellularLocation>
</comment>
<dbReference type="PRINTS" id="PR00237">
    <property type="entry name" value="GPCRRHODOPSN"/>
</dbReference>
<evidence type="ECO:0000256" key="7">
    <source>
        <dbReference type="ARBA" id="ARBA00023170"/>
    </source>
</evidence>
<dbReference type="GO" id="GO:0004977">
    <property type="term" value="F:melanocortin receptor activity"/>
    <property type="evidence" value="ECO:0007669"/>
    <property type="project" value="InterPro"/>
</dbReference>
<dbReference type="PANTHER" id="PTHR24246:SF27">
    <property type="entry name" value="ADENOSINE RECEPTOR, ISOFORM A"/>
    <property type="match status" value="1"/>
</dbReference>
<proteinExistence type="predicted"/>
<dbReference type="Pfam" id="PF00001">
    <property type="entry name" value="7tm_1"/>
    <property type="match status" value="2"/>
</dbReference>
<sequence length="310" mass="34437">MAQNPLSPFNQSCWNCSTSLPQGTAADINISDLLTKDVVIILSIVCALASVIGSFGNSLVLLAVHSNENLRTIPDLFITSLAFSDLSVCALFMPMSIYYFVQSVSGETQDENANLARSFLGHTSMVASATNMFAVTVDRVIAIRFPFKYVVVMTTRHALIGIVIVWLISVAFGALYAPNLVPRMYIAFYSATLLFTIIIMYIYIFIIAKRQENIIQNIHPGTGTVAEKKVAKTIFTVVGIYALCWVPVLLLPAIVNPSTKPAQFRKCFPWVQTLLACNSAINPYIYCMRSKKYRTAFGKILRIERCIEHH</sequence>
<keyword evidence="3 10" id="KW-0812">Transmembrane</keyword>
<evidence type="ECO:0000256" key="1">
    <source>
        <dbReference type="ARBA" id="ARBA00004651"/>
    </source>
</evidence>
<gene>
    <name evidence="12" type="primary">MC4R_4</name>
    <name evidence="12" type="ORF">OS493_029312</name>
</gene>
<keyword evidence="6 10" id="KW-0472">Membrane</keyword>
<evidence type="ECO:0000313" key="13">
    <source>
        <dbReference type="Proteomes" id="UP001163046"/>
    </source>
</evidence>
<evidence type="ECO:0000256" key="2">
    <source>
        <dbReference type="ARBA" id="ARBA00022475"/>
    </source>
</evidence>
<dbReference type="Gene3D" id="1.20.1070.10">
    <property type="entry name" value="Rhodopsin 7-helix transmembrane proteins"/>
    <property type="match status" value="1"/>
</dbReference>
<dbReference type="PANTHER" id="PTHR24246">
    <property type="entry name" value="OLFACTORY RECEPTOR AND ADENOSINE RECEPTOR"/>
    <property type="match status" value="1"/>
</dbReference>
<feature type="transmembrane region" description="Helical" evidence="10">
    <location>
        <begin position="158"/>
        <end position="178"/>
    </location>
</feature>
<accession>A0A9X0CVC0</accession>
<evidence type="ECO:0000313" key="12">
    <source>
        <dbReference type="EMBL" id="KAJ7377412.1"/>
    </source>
</evidence>
<evidence type="ECO:0000256" key="6">
    <source>
        <dbReference type="ARBA" id="ARBA00023136"/>
    </source>
</evidence>
<evidence type="ECO:0000256" key="3">
    <source>
        <dbReference type="ARBA" id="ARBA00022692"/>
    </source>
</evidence>
<keyword evidence="2" id="KW-1003">Cell membrane</keyword>
<dbReference type="SMART" id="SM01381">
    <property type="entry name" value="7TM_GPCR_Srsx"/>
    <property type="match status" value="1"/>
</dbReference>
<evidence type="ECO:0000256" key="10">
    <source>
        <dbReference type="SAM" id="Phobius"/>
    </source>
</evidence>
<evidence type="ECO:0000256" key="9">
    <source>
        <dbReference type="ARBA" id="ARBA00023224"/>
    </source>
</evidence>
<dbReference type="PRINTS" id="PR00534">
    <property type="entry name" value="MCRFAMILY"/>
</dbReference>
<organism evidence="12 13">
    <name type="scientific">Desmophyllum pertusum</name>
    <dbReference type="NCBI Taxonomy" id="174260"/>
    <lineage>
        <taxon>Eukaryota</taxon>
        <taxon>Metazoa</taxon>
        <taxon>Cnidaria</taxon>
        <taxon>Anthozoa</taxon>
        <taxon>Hexacorallia</taxon>
        <taxon>Scleractinia</taxon>
        <taxon>Caryophylliina</taxon>
        <taxon>Caryophylliidae</taxon>
        <taxon>Desmophyllum</taxon>
    </lineage>
</organism>
<protein>
    <submittedName>
        <fullName evidence="12">Melanocortin receptor 4</fullName>
    </submittedName>
</protein>
<feature type="transmembrane region" description="Helical" evidence="10">
    <location>
        <begin position="38"/>
        <end position="64"/>
    </location>
</feature>
<dbReference type="EMBL" id="MU826379">
    <property type="protein sequence ID" value="KAJ7377412.1"/>
    <property type="molecule type" value="Genomic_DNA"/>
</dbReference>
<comment type="caution">
    <text evidence="12">The sequence shown here is derived from an EMBL/GenBank/DDBJ whole genome shotgun (WGS) entry which is preliminary data.</text>
</comment>